<dbReference type="RefSeq" id="WP_380622943.1">
    <property type="nucleotide sequence ID" value="NZ_JBHSDK010000021.1"/>
</dbReference>
<protein>
    <submittedName>
        <fullName evidence="3">Uncharacterized protein</fullName>
    </submittedName>
</protein>
<evidence type="ECO:0000313" key="4">
    <source>
        <dbReference type="Proteomes" id="UP001595823"/>
    </source>
</evidence>
<feature type="transmembrane region" description="Helical" evidence="2">
    <location>
        <begin position="50"/>
        <end position="69"/>
    </location>
</feature>
<proteinExistence type="predicted"/>
<keyword evidence="2" id="KW-0812">Transmembrane</keyword>
<feature type="compositionally biased region" description="Acidic residues" evidence="1">
    <location>
        <begin position="153"/>
        <end position="167"/>
    </location>
</feature>
<dbReference type="EMBL" id="JBHSDK010000021">
    <property type="protein sequence ID" value="MFC4336736.1"/>
    <property type="molecule type" value="Genomic_DNA"/>
</dbReference>
<evidence type="ECO:0000256" key="1">
    <source>
        <dbReference type="SAM" id="MobiDB-lite"/>
    </source>
</evidence>
<feature type="transmembrane region" description="Helical" evidence="2">
    <location>
        <begin position="25"/>
        <end position="44"/>
    </location>
</feature>
<accession>A0ABV8U0W2</accession>
<evidence type="ECO:0000313" key="3">
    <source>
        <dbReference type="EMBL" id="MFC4336736.1"/>
    </source>
</evidence>
<feature type="transmembrane region" description="Helical" evidence="2">
    <location>
        <begin position="96"/>
        <end position="115"/>
    </location>
</feature>
<feature type="transmembrane region" description="Helical" evidence="2">
    <location>
        <begin position="127"/>
        <end position="146"/>
    </location>
</feature>
<keyword evidence="2" id="KW-0472">Membrane</keyword>
<reference evidence="4" key="1">
    <citation type="journal article" date="2019" name="Int. J. Syst. Evol. Microbiol.">
        <title>The Global Catalogue of Microorganisms (GCM) 10K type strain sequencing project: providing services to taxonomists for standard genome sequencing and annotation.</title>
        <authorList>
            <consortium name="The Broad Institute Genomics Platform"/>
            <consortium name="The Broad Institute Genome Sequencing Center for Infectious Disease"/>
            <person name="Wu L."/>
            <person name="Ma J."/>
        </authorList>
    </citation>
    <scope>NUCLEOTIDE SEQUENCE [LARGE SCALE GENOMIC DNA]</scope>
    <source>
        <strain evidence="4">IBRC-M 10908</strain>
    </source>
</reference>
<feature type="region of interest" description="Disordered" evidence="1">
    <location>
        <begin position="153"/>
        <end position="174"/>
    </location>
</feature>
<gene>
    <name evidence="3" type="ORF">ACFPET_16165</name>
</gene>
<dbReference type="Proteomes" id="UP001595823">
    <property type="component" value="Unassembled WGS sequence"/>
</dbReference>
<keyword evidence="4" id="KW-1185">Reference proteome</keyword>
<evidence type="ECO:0000256" key="2">
    <source>
        <dbReference type="SAM" id="Phobius"/>
    </source>
</evidence>
<sequence>MGKIVREIEEGVTKYYWYPGEKGDWLKALIALASGAGLYVLVFVLFDSSLMAAAVSSSGVLGLAGFYLGRKDAAGLDGFHDPTSERKAALADGTRAAWRGTLQGLVSAGAAVFVINMPHGGFLADWVLPLVPSIVGAVAHSAGMLWQRMANDAEAEGGGEAPAEEAPAEEKADA</sequence>
<name>A0ABV8U0W2_9ACTN</name>
<comment type="caution">
    <text evidence="3">The sequence shown here is derived from an EMBL/GenBank/DDBJ whole genome shotgun (WGS) entry which is preliminary data.</text>
</comment>
<keyword evidence="2" id="KW-1133">Transmembrane helix</keyword>
<organism evidence="3 4">
    <name type="scientific">Salininema proteolyticum</name>
    <dbReference type="NCBI Taxonomy" id="1607685"/>
    <lineage>
        <taxon>Bacteria</taxon>
        <taxon>Bacillati</taxon>
        <taxon>Actinomycetota</taxon>
        <taxon>Actinomycetes</taxon>
        <taxon>Glycomycetales</taxon>
        <taxon>Glycomycetaceae</taxon>
        <taxon>Salininema</taxon>
    </lineage>
</organism>